<proteinExistence type="inferred from homology"/>
<keyword evidence="4" id="KW-1185">Reference proteome</keyword>
<dbReference type="EMBL" id="JACHLK010000017">
    <property type="protein sequence ID" value="MBB6563160.1"/>
    <property type="molecule type" value="Genomic_DNA"/>
</dbReference>
<name>A0A7X0UD14_9BURK</name>
<protein>
    <submittedName>
        <fullName evidence="3">Uncharacterized protein YndB with AHSA1/START domain</fullName>
    </submittedName>
</protein>
<reference evidence="3 4" key="1">
    <citation type="submission" date="2020-08" db="EMBL/GenBank/DDBJ databases">
        <title>Functional genomics of gut bacteria from endangered species of beetles.</title>
        <authorList>
            <person name="Carlos-Shanley C."/>
        </authorList>
    </citation>
    <scope>NUCLEOTIDE SEQUENCE [LARGE SCALE GENOMIC DNA]</scope>
    <source>
        <strain evidence="3 4">S00198</strain>
    </source>
</reference>
<dbReference type="AlphaFoldDB" id="A0A7X0UD14"/>
<evidence type="ECO:0000313" key="4">
    <source>
        <dbReference type="Proteomes" id="UP000575083"/>
    </source>
</evidence>
<gene>
    <name evidence="3" type="ORF">HNP48_005879</name>
</gene>
<evidence type="ECO:0000313" key="3">
    <source>
        <dbReference type="EMBL" id="MBB6563160.1"/>
    </source>
</evidence>
<dbReference type="CDD" id="cd08900">
    <property type="entry name" value="SRPBCC_CalC_Aha1-like_7"/>
    <property type="match status" value="1"/>
</dbReference>
<dbReference type="Pfam" id="PF08327">
    <property type="entry name" value="AHSA1"/>
    <property type="match status" value="1"/>
</dbReference>
<dbReference type="RefSeq" id="WP_184863892.1">
    <property type="nucleotide sequence ID" value="NZ_JACHLK010000017.1"/>
</dbReference>
<dbReference type="Gene3D" id="3.30.530.20">
    <property type="match status" value="1"/>
</dbReference>
<dbReference type="Proteomes" id="UP000575083">
    <property type="component" value="Unassembled WGS sequence"/>
</dbReference>
<evidence type="ECO:0000259" key="2">
    <source>
        <dbReference type="Pfam" id="PF08327"/>
    </source>
</evidence>
<evidence type="ECO:0000256" key="1">
    <source>
        <dbReference type="ARBA" id="ARBA00006817"/>
    </source>
</evidence>
<feature type="domain" description="Activator of Hsp90 ATPase homologue 1/2-like C-terminal" evidence="2">
    <location>
        <begin position="21"/>
        <end position="146"/>
    </location>
</feature>
<comment type="similarity">
    <text evidence="1">Belongs to the AHA1 family.</text>
</comment>
<dbReference type="SUPFAM" id="SSF55961">
    <property type="entry name" value="Bet v1-like"/>
    <property type="match status" value="1"/>
</dbReference>
<sequence>MTASRPPSTQTDFVIERQYPAAPDAVFAAWTDPAAKRLWSDCHPEHTTHYALDFRLHGHETHRVRHADGRLQEIEKLFFDIVPGRRIVFAYDIRLDGRALSVSLATVEFFAAATGTRMVYTEQISYLDGHEDRAQRLRGTEEGLERLGLYLAQPGAAS</sequence>
<comment type="caution">
    <text evidence="3">The sequence shown here is derived from an EMBL/GenBank/DDBJ whole genome shotgun (WGS) entry which is preliminary data.</text>
</comment>
<dbReference type="InterPro" id="IPR013538">
    <property type="entry name" value="ASHA1/2-like_C"/>
</dbReference>
<accession>A0A7X0UD14</accession>
<organism evidence="3 4">
    <name type="scientific">Acidovorax soli</name>
    <dbReference type="NCBI Taxonomy" id="592050"/>
    <lineage>
        <taxon>Bacteria</taxon>
        <taxon>Pseudomonadati</taxon>
        <taxon>Pseudomonadota</taxon>
        <taxon>Betaproteobacteria</taxon>
        <taxon>Burkholderiales</taxon>
        <taxon>Comamonadaceae</taxon>
        <taxon>Acidovorax</taxon>
    </lineage>
</organism>
<dbReference type="InterPro" id="IPR023393">
    <property type="entry name" value="START-like_dom_sf"/>
</dbReference>